<organism evidence="7 8">
    <name type="scientific">Methylobacterium symbioticum</name>
    <dbReference type="NCBI Taxonomy" id="2584084"/>
    <lineage>
        <taxon>Bacteria</taxon>
        <taxon>Pseudomonadati</taxon>
        <taxon>Pseudomonadota</taxon>
        <taxon>Alphaproteobacteria</taxon>
        <taxon>Hyphomicrobiales</taxon>
        <taxon>Methylobacteriaceae</taxon>
        <taxon>Methylobacterium</taxon>
    </lineage>
</organism>
<dbReference type="Proteomes" id="UP000410984">
    <property type="component" value="Unassembled WGS sequence"/>
</dbReference>
<name>A0A509EJ15_9HYPH</name>
<dbReference type="InterPro" id="IPR050697">
    <property type="entry name" value="Adenylyl/Guanylyl_Cyclase_3/4"/>
</dbReference>
<comment type="subcellular location">
    <subcellularLocation>
        <location evidence="1">Cell membrane</location>
        <topology evidence="1">Multi-pass membrane protein</topology>
    </subcellularLocation>
</comment>
<keyword evidence="2" id="KW-1003">Cell membrane</keyword>
<evidence type="ECO:0000313" key="7">
    <source>
        <dbReference type="EMBL" id="VUD74151.1"/>
    </source>
</evidence>
<dbReference type="SUPFAM" id="SSF81343">
    <property type="entry name" value="Fumarate reductase respiratory complex transmembrane subunits"/>
    <property type="match status" value="1"/>
</dbReference>
<dbReference type="PROSITE" id="PS51085">
    <property type="entry name" value="2FE2S_FER_2"/>
    <property type="match status" value="1"/>
</dbReference>
<dbReference type="InterPro" id="IPR012675">
    <property type="entry name" value="Beta-grasp_dom_sf"/>
</dbReference>
<evidence type="ECO:0000259" key="6">
    <source>
        <dbReference type="PROSITE" id="PS51085"/>
    </source>
</evidence>
<dbReference type="InterPro" id="IPR029787">
    <property type="entry name" value="Nucleotide_cyclase"/>
</dbReference>
<dbReference type="GO" id="GO:0005886">
    <property type="term" value="C:plasma membrane"/>
    <property type="evidence" value="ECO:0007669"/>
    <property type="project" value="UniProtKB-SubCell"/>
</dbReference>
<feature type="transmembrane region" description="Helical" evidence="4">
    <location>
        <begin position="37"/>
        <end position="58"/>
    </location>
</feature>
<dbReference type="SMART" id="SM00044">
    <property type="entry name" value="CYCc"/>
    <property type="match status" value="1"/>
</dbReference>
<dbReference type="CDD" id="cd07302">
    <property type="entry name" value="CHD"/>
    <property type="match status" value="1"/>
</dbReference>
<feature type="transmembrane region" description="Helical" evidence="4">
    <location>
        <begin position="191"/>
        <end position="211"/>
    </location>
</feature>
<dbReference type="RefSeq" id="WP_142585378.1">
    <property type="nucleotide sequence ID" value="NZ_CABFPH010000105.1"/>
</dbReference>
<keyword evidence="3 4" id="KW-0472">Membrane</keyword>
<dbReference type="SUPFAM" id="SSF55073">
    <property type="entry name" value="Nucleotide cyclase"/>
    <property type="match status" value="1"/>
</dbReference>
<keyword evidence="8" id="KW-1185">Reference proteome</keyword>
<evidence type="ECO:0000256" key="3">
    <source>
        <dbReference type="ARBA" id="ARBA00023136"/>
    </source>
</evidence>
<keyword evidence="7" id="KW-0456">Lyase</keyword>
<dbReference type="Pfam" id="PF00211">
    <property type="entry name" value="Guanylate_cyc"/>
    <property type="match status" value="1"/>
</dbReference>
<evidence type="ECO:0000313" key="8">
    <source>
        <dbReference type="Proteomes" id="UP000410984"/>
    </source>
</evidence>
<feature type="transmembrane region" description="Helical" evidence="4">
    <location>
        <begin position="153"/>
        <end position="179"/>
    </location>
</feature>
<proteinExistence type="predicted"/>
<dbReference type="Pfam" id="PF00111">
    <property type="entry name" value="Fer2"/>
    <property type="match status" value="1"/>
</dbReference>
<reference evidence="7 8" key="1">
    <citation type="submission" date="2019-06" db="EMBL/GenBank/DDBJ databases">
        <authorList>
            <person name="Rodrigo-Torres L."/>
            <person name="Arahal R. D."/>
            <person name="Lucena T."/>
        </authorList>
    </citation>
    <scope>NUCLEOTIDE SEQUENCE [LARGE SCALE GENOMIC DNA]</scope>
    <source>
        <strain evidence="7 8">SB0023/3</strain>
    </source>
</reference>
<gene>
    <name evidence="7" type="primary">cyaB</name>
    <name evidence="7" type="ORF">MET9862_04779</name>
</gene>
<dbReference type="EC" id="4.6.1.1" evidence="7"/>
<evidence type="ECO:0000256" key="2">
    <source>
        <dbReference type="ARBA" id="ARBA00022475"/>
    </source>
</evidence>
<dbReference type="AlphaFoldDB" id="A0A509EJ15"/>
<dbReference type="EMBL" id="CABFPH010000105">
    <property type="protein sequence ID" value="VUD74151.1"/>
    <property type="molecule type" value="Genomic_DNA"/>
</dbReference>
<dbReference type="InterPro" id="IPR001054">
    <property type="entry name" value="A/G_cyclase"/>
</dbReference>
<dbReference type="InterPro" id="IPR036010">
    <property type="entry name" value="2Fe-2S_ferredoxin-like_sf"/>
</dbReference>
<dbReference type="PANTHER" id="PTHR43081:SF17">
    <property type="entry name" value="BLL5647 PROTEIN"/>
    <property type="match status" value="1"/>
</dbReference>
<dbReference type="Gene3D" id="3.30.70.1230">
    <property type="entry name" value="Nucleotide cyclase"/>
    <property type="match status" value="1"/>
</dbReference>
<dbReference type="PROSITE" id="PS50125">
    <property type="entry name" value="GUANYLATE_CYCLASE_2"/>
    <property type="match status" value="1"/>
</dbReference>
<keyword evidence="4" id="KW-1133">Transmembrane helix</keyword>
<accession>A0A509EJ15</accession>
<evidence type="ECO:0000259" key="5">
    <source>
        <dbReference type="PROSITE" id="PS50125"/>
    </source>
</evidence>
<feature type="domain" description="Guanylate cyclase" evidence="5">
    <location>
        <begin position="392"/>
        <end position="531"/>
    </location>
</feature>
<dbReference type="Gene3D" id="3.10.20.30">
    <property type="match status" value="1"/>
</dbReference>
<evidence type="ECO:0000256" key="1">
    <source>
        <dbReference type="ARBA" id="ARBA00004651"/>
    </source>
</evidence>
<evidence type="ECO:0000256" key="4">
    <source>
        <dbReference type="SAM" id="Phobius"/>
    </source>
</evidence>
<dbReference type="CDD" id="cd00207">
    <property type="entry name" value="fer2"/>
    <property type="match status" value="1"/>
</dbReference>
<feature type="domain" description="2Fe-2S ferredoxin-type" evidence="6">
    <location>
        <begin position="277"/>
        <end position="372"/>
    </location>
</feature>
<dbReference type="GO" id="GO:0051536">
    <property type="term" value="F:iron-sulfur cluster binding"/>
    <property type="evidence" value="ECO:0007669"/>
    <property type="project" value="InterPro"/>
</dbReference>
<dbReference type="GO" id="GO:0006171">
    <property type="term" value="P:cAMP biosynthetic process"/>
    <property type="evidence" value="ECO:0007669"/>
    <property type="project" value="TreeGrafter"/>
</dbReference>
<feature type="transmembrane region" description="Helical" evidence="4">
    <location>
        <begin position="109"/>
        <end position="133"/>
    </location>
</feature>
<protein>
    <submittedName>
        <fullName evidence="7">Adenylate cyclase 2</fullName>
        <ecNumber evidence="7">4.6.1.1</ecNumber>
    </submittedName>
</protein>
<dbReference type="PANTHER" id="PTHR43081">
    <property type="entry name" value="ADENYLATE CYCLASE, TERMINAL-DIFFERENTIATION SPECIFIC-RELATED"/>
    <property type="match status" value="1"/>
</dbReference>
<feature type="transmembrane region" description="Helical" evidence="4">
    <location>
        <begin position="78"/>
        <end position="97"/>
    </location>
</feature>
<sequence length="580" mass="61021">MRRGGTEAAGAGGPADGRLALPRASGLTLRQVRLGSGLVLCAYVLTHLIVHALGNASLGAMEAGLAVKAALWRSPPALVLLYGSLLAHLALGLYALYERRFFRIVPAEIAQLVLGLALPALLVTHVVGTRLAWSLEGLDRGYAQVLYGTWIAAPWHGALQVAGLAAAWLHGCLGLHYWLRLKPGYGRAAPWLIGLAVLVPALAVLGAAQGARDVRALSAEPAWRASALGIRHMGLPDQAAHLLAWRDGLLWGYAGALALVLAARGLRTRAETRGGFVRVTYPSGRTVRVPRGASVLEASRRGRIPHASVCGGRGRCSTCRIRIADGEHGGSLPPPGRAERAVLERIGASPGIRLACQLRPERDLTVAPLFTPHAQHGPAAERAETGEERFVAVMFVDLRGSTRLAEERLPYDTVFVINRFLSAVGQAVRDSGGSVNQQLGDGLMALFGLGPEPTDPGTAPKAASRDALRAVEAIGVAVERLNAVLAHDLGERLRYGIGLHAGTAIVGAMGDALDARFTALGDTVNVAARLEGLTGPMGQVAIVSEAVYRAAQLPAEDLQELTLSGRARTLRARLIAARDA</sequence>
<dbReference type="GO" id="GO:0004016">
    <property type="term" value="F:adenylate cyclase activity"/>
    <property type="evidence" value="ECO:0007669"/>
    <property type="project" value="UniProtKB-EC"/>
</dbReference>
<dbReference type="GO" id="GO:0035556">
    <property type="term" value="P:intracellular signal transduction"/>
    <property type="evidence" value="ECO:0007669"/>
    <property type="project" value="InterPro"/>
</dbReference>
<keyword evidence="4" id="KW-0812">Transmembrane</keyword>
<dbReference type="InterPro" id="IPR034804">
    <property type="entry name" value="SQR/QFR_C/D"/>
</dbReference>
<dbReference type="InterPro" id="IPR001041">
    <property type="entry name" value="2Fe-2S_ferredoxin-type"/>
</dbReference>
<dbReference type="SUPFAM" id="SSF54292">
    <property type="entry name" value="2Fe-2S ferredoxin-like"/>
    <property type="match status" value="1"/>
</dbReference>
<dbReference type="OrthoDB" id="341967at2"/>